<gene>
    <name evidence="1" type="ORF">EII35_14180</name>
</gene>
<dbReference type="RefSeq" id="WP_125229117.1">
    <property type="nucleotide sequence ID" value="NZ_RQYT01000052.1"/>
</dbReference>
<evidence type="ECO:0008006" key="3">
    <source>
        <dbReference type="Google" id="ProtNLM"/>
    </source>
</evidence>
<sequence length="71" mass="7916">MEQFARAAGVPMGMMLFPVPPRFTLPVPDFRADPEFRGFALVDPRGLLAFVNADQTVNGQLFTLIHEFAHV</sequence>
<dbReference type="OrthoDB" id="9796786at2"/>
<accession>A0A3P1WND3</accession>
<proteinExistence type="predicted"/>
<reference evidence="1 2" key="1">
    <citation type="submission" date="2018-11" db="EMBL/GenBank/DDBJ databases">
        <title>Genomes From Bacteria Associated with the Canine Oral Cavity: a Test Case for Automated Genome-Based Taxonomic Assignment.</title>
        <authorList>
            <person name="Coil D.A."/>
            <person name="Jospin G."/>
            <person name="Darling A.E."/>
            <person name="Wallis C."/>
            <person name="Davis I.J."/>
            <person name="Harris S."/>
            <person name="Eisen J.A."/>
            <person name="Holcombe L.J."/>
            <person name="O'Flynn C."/>
        </authorList>
    </citation>
    <scope>NUCLEOTIDE SEQUENCE [LARGE SCALE GENOMIC DNA]</scope>
    <source>
        <strain evidence="1 2">OH2822_COT-296</strain>
    </source>
</reference>
<dbReference type="AlphaFoldDB" id="A0A3P1WND3"/>
<comment type="caution">
    <text evidence="1">The sequence shown here is derived from an EMBL/GenBank/DDBJ whole genome shotgun (WGS) entry which is preliminary data.</text>
</comment>
<dbReference type="EMBL" id="RQYT01000052">
    <property type="protein sequence ID" value="RRD48139.1"/>
    <property type="molecule type" value="Genomic_DNA"/>
</dbReference>
<dbReference type="Proteomes" id="UP000280935">
    <property type="component" value="Unassembled WGS sequence"/>
</dbReference>
<evidence type="ECO:0000313" key="2">
    <source>
        <dbReference type="Proteomes" id="UP000280935"/>
    </source>
</evidence>
<evidence type="ECO:0000313" key="1">
    <source>
        <dbReference type="EMBL" id="RRD48139.1"/>
    </source>
</evidence>
<name>A0A3P1WND3_9ACTN</name>
<protein>
    <recommendedName>
        <fullName evidence="3">IrrE N-terminal-like domain-containing protein</fullName>
    </recommendedName>
</protein>
<organism evidence="1 2">
    <name type="scientific">Arachnia propionica</name>
    <dbReference type="NCBI Taxonomy" id="1750"/>
    <lineage>
        <taxon>Bacteria</taxon>
        <taxon>Bacillati</taxon>
        <taxon>Actinomycetota</taxon>
        <taxon>Actinomycetes</taxon>
        <taxon>Propionibacteriales</taxon>
        <taxon>Propionibacteriaceae</taxon>
        <taxon>Arachnia</taxon>
    </lineage>
</organism>